<reference evidence="3 4" key="1">
    <citation type="submission" date="2022-10" db="EMBL/GenBank/DDBJ databases">
        <title>WGS assembly of Paspalum vaginatum 540-79.</title>
        <authorList>
            <person name="Sun G."/>
            <person name="Wase N."/>
            <person name="Shu S."/>
            <person name="Jenkins J."/>
            <person name="Zhou B."/>
            <person name="Torres-Rodriguez J."/>
            <person name="Chen C."/>
            <person name="Sandor L."/>
            <person name="Plott C."/>
            <person name="Yoshinga Y."/>
            <person name="Daum C."/>
            <person name="Qi P."/>
            <person name="Barry K."/>
            <person name="Lipzen A."/>
            <person name="Berry L."/>
            <person name="Pedersen C."/>
            <person name="Gottilla T."/>
            <person name="Foltz A."/>
            <person name="Yu H."/>
            <person name="O'Malley R."/>
            <person name="Zhang C."/>
            <person name="Devos K."/>
            <person name="Sigmon B."/>
            <person name="Yu B."/>
            <person name="Obata T."/>
            <person name="Schmutz J."/>
            <person name="Schnable J."/>
        </authorList>
    </citation>
    <scope>NUCLEOTIDE SEQUENCE [LARGE SCALE GENOMIC DNA]</scope>
    <source>
        <strain evidence="4">cv. 540-79</strain>
    </source>
</reference>
<dbReference type="GO" id="GO:0008270">
    <property type="term" value="F:zinc ion binding"/>
    <property type="evidence" value="ECO:0007669"/>
    <property type="project" value="InterPro"/>
</dbReference>
<dbReference type="Proteomes" id="UP001164776">
    <property type="component" value="Unassembled WGS sequence"/>
</dbReference>
<dbReference type="SUPFAM" id="SSF57756">
    <property type="entry name" value="Retrovirus zinc finger-like domains"/>
    <property type="match status" value="1"/>
</dbReference>
<comment type="caution">
    <text evidence="3">The sequence shown here is derived from an EMBL/GenBank/DDBJ whole genome shotgun (WGS) entry which is preliminary data.</text>
</comment>
<feature type="region of interest" description="Disordered" evidence="1">
    <location>
        <begin position="1"/>
        <end position="120"/>
    </location>
</feature>
<evidence type="ECO:0000256" key="1">
    <source>
        <dbReference type="SAM" id="MobiDB-lite"/>
    </source>
</evidence>
<evidence type="ECO:0000313" key="4">
    <source>
        <dbReference type="Proteomes" id="UP001164776"/>
    </source>
</evidence>
<dbReference type="InterPro" id="IPR036875">
    <property type="entry name" value="Znf_CCHC_sf"/>
</dbReference>
<protein>
    <recommendedName>
        <fullName evidence="2">CCHC-type domain-containing protein</fullName>
    </recommendedName>
</protein>
<feature type="compositionally biased region" description="Gly residues" evidence="1">
    <location>
        <begin position="45"/>
        <end position="54"/>
    </location>
</feature>
<feature type="compositionally biased region" description="Polar residues" evidence="1">
    <location>
        <begin position="105"/>
        <end position="118"/>
    </location>
</feature>
<dbReference type="PANTHER" id="PTHR33170">
    <property type="entry name" value="DUF4283 DOMAIN-CONTAINING PROTEIN-RELATED"/>
    <property type="match status" value="1"/>
</dbReference>
<gene>
    <name evidence="3" type="ORF">BS78_K171700</name>
</gene>
<organism evidence="3 4">
    <name type="scientific">Paspalum vaginatum</name>
    <name type="common">seashore paspalum</name>
    <dbReference type="NCBI Taxonomy" id="158149"/>
    <lineage>
        <taxon>Eukaryota</taxon>
        <taxon>Viridiplantae</taxon>
        <taxon>Streptophyta</taxon>
        <taxon>Embryophyta</taxon>
        <taxon>Tracheophyta</taxon>
        <taxon>Spermatophyta</taxon>
        <taxon>Magnoliopsida</taxon>
        <taxon>Liliopsida</taxon>
        <taxon>Poales</taxon>
        <taxon>Poaceae</taxon>
        <taxon>PACMAD clade</taxon>
        <taxon>Panicoideae</taxon>
        <taxon>Andropogonodae</taxon>
        <taxon>Paspaleae</taxon>
        <taxon>Paspalinae</taxon>
        <taxon>Paspalum</taxon>
    </lineage>
</organism>
<feature type="compositionally biased region" description="Basic and acidic residues" evidence="1">
    <location>
        <begin position="69"/>
        <end position="79"/>
    </location>
</feature>
<sequence length="377" mass="40670">MAAHHRGGGAGEPGQQLPAPNQQMNAQAGGGGGWVDQGFNPGYNPGYGGGYGGGDRWRQPPRGRGGAGRGRDGGGHRGEFLGQAAGSNRHNLVYQRAGGQGGFGPNNQILGNRGSSGDDTIVPPSNFRELHRQVHKVHHHQQFAGSSATKGGMHSSAENLHNFQSDVDKVSKGETGLEIQGASQGKNKPYCYKCLTEGHKITECTTVLSCDMCGSDEHVTKACASSKHTKPTALPCGYAVEGLGFYYIPYLGDQLSPSDSVAAMVRVIEGTMSVENVIAELQRLVPCNWEWKVDENGENTFVTTFPSKADLLRLVEWGPVVTKSVKATMVIEERAGLDVYRCEIPKVWLSKRAPKISNYLGRWLDSWNISFCGHEIY</sequence>
<dbReference type="EMBL" id="MU629654">
    <property type="protein sequence ID" value="KAJ1255690.1"/>
    <property type="molecule type" value="Genomic_DNA"/>
</dbReference>
<dbReference type="SMART" id="SM00343">
    <property type="entry name" value="ZnF_C2HC"/>
    <property type="match status" value="2"/>
</dbReference>
<dbReference type="PANTHER" id="PTHR33170:SF41">
    <property type="entry name" value="CCHC-TYPE DOMAIN-CONTAINING PROTEIN"/>
    <property type="match status" value="1"/>
</dbReference>
<dbReference type="GO" id="GO:0003676">
    <property type="term" value="F:nucleic acid binding"/>
    <property type="evidence" value="ECO:0007669"/>
    <property type="project" value="InterPro"/>
</dbReference>
<dbReference type="InterPro" id="IPR001878">
    <property type="entry name" value="Znf_CCHC"/>
</dbReference>
<name>A0A9W7X983_9POAL</name>
<feature type="domain" description="CCHC-type" evidence="2">
    <location>
        <begin position="190"/>
        <end position="206"/>
    </location>
</feature>
<keyword evidence="4" id="KW-1185">Reference proteome</keyword>
<feature type="domain" description="CCHC-type" evidence="2">
    <location>
        <begin position="209"/>
        <end position="225"/>
    </location>
</feature>
<dbReference type="Gene3D" id="4.10.60.10">
    <property type="entry name" value="Zinc finger, CCHC-type"/>
    <property type="match status" value="1"/>
</dbReference>
<dbReference type="OrthoDB" id="695829at2759"/>
<proteinExistence type="predicted"/>
<accession>A0A9W7X983</accession>
<dbReference type="AlphaFoldDB" id="A0A9W7X983"/>
<evidence type="ECO:0000259" key="2">
    <source>
        <dbReference type="SMART" id="SM00343"/>
    </source>
</evidence>
<feature type="compositionally biased region" description="Low complexity" evidence="1">
    <location>
        <begin position="15"/>
        <end position="27"/>
    </location>
</feature>
<evidence type="ECO:0000313" key="3">
    <source>
        <dbReference type="EMBL" id="KAJ1255690.1"/>
    </source>
</evidence>